<dbReference type="Gene3D" id="1.25.40.10">
    <property type="entry name" value="Tetratricopeptide repeat domain"/>
    <property type="match status" value="3"/>
</dbReference>
<dbReference type="InterPro" id="IPR011990">
    <property type="entry name" value="TPR-like_helical_dom_sf"/>
</dbReference>
<sequence>MSKLLVGLGPKPSPPIIVLIEICRSLKELKQIHAHTITNGLSHFTYITSKLLAFSAHSSNGGMHHAETIFYRIPRPNIFDFNSMIMGFSQNSQPEKGLLLFTKMRRLGVEPNARTFTALVQSLVSLSLLDQVYGLVIRFGHTSDVYVISSVINMYSKYGSVDLSRRVFDESLNNNVVCWTSLISGYCRNGLVVEARDVFDSMPEQNDVSCSAMISGYVKNDCFNEAVELFSELKSSSNSKKFNVSLLVSVLNACAAIGAFKEGKWIHDIVHEKGFEYDLELGTALIDFYAKCGCIEDACEVFDKMTCKDVMTWSAMILGLAMNGMNDKGLELFMDMEKRGPRPNAVTFVGVLTACNHKSLVTEAWRLFARMSKVYGIYPTIEHYGCMVDILARVGLVKEAEILIKSMPMEPDGPIWGSLLNGCLMHGHLELGERVGRHVIDLEPQHSGRYVLLANIYATMGCWEDVIRLRKLMKKREVITVSAWSFIEIDGEIGTFELNHVFANSQRLNSEAIVAFVKALCKVSISELQSPTDPHVFSLTKLVEIVHYNMNRIRLVWSRMWNVLSDFFVSVGLSENLSVAIFVMDSLKAVFRTAAADERKNIVLLAFETVEKIVREYFPYITETETTTFTDCVRCLLTFTNSKFNSDVSLNAIAFLRFCAVKLAEGGLVCYEKNIVDDSSSQGADDDASDLQSYSDKDDHASFWFPLLTGISKLTSDTRSTIRKSSLEVLFNILKDHGHLFSRPFWNGVFNSIIFPIFNGGSDKRDMPVKDDQDSPTLPSPRLEGSAWDSETSAVAIHCLVDLFISFFDVVRSQLPNIVSILAGVIRSTIQGPASTGVAALMQLSDKLGGRLSEEEWREIFVALKDAAASTLPSFMKVLKTMNDIEIPDNSHTYADMESSDHGFNDEIEDDNLQTTAYVSDFTWKISSDFINVCSQSSPTQNSNSF</sequence>
<protein>
    <submittedName>
        <fullName evidence="4">Uncharacterized protein</fullName>
    </submittedName>
</protein>
<dbReference type="InterPro" id="IPR046960">
    <property type="entry name" value="PPR_At4g14850-like_plant"/>
</dbReference>
<evidence type="ECO:0000256" key="2">
    <source>
        <dbReference type="PROSITE-ProRule" id="PRU00708"/>
    </source>
</evidence>
<feature type="repeat" description="PPR" evidence="2">
    <location>
        <begin position="175"/>
        <end position="209"/>
    </location>
</feature>
<keyword evidence="1" id="KW-0677">Repeat</keyword>
<dbReference type="EMBL" id="VAHF01000004">
    <property type="protein sequence ID" value="TXG65064.1"/>
    <property type="molecule type" value="Genomic_DNA"/>
</dbReference>
<dbReference type="GO" id="GO:0003723">
    <property type="term" value="F:RNA binding"/>
    <property type="evidence" value="ECO:0007669"/>
    <property type="project" value="InterPro"/>
</dbReference>
<dbReference type="Pfam" id="PF12854">
    <property type="entry name" value="PPR_1"/>
    <property type="match status" value="1"/>
</dbReference>
<dbReference type="FunFam" id="1.25.40.10:FF:000184">
    <property type="entry name" value="Pentatricopeptide repeat-containing protein, chloroplastic"/>
    <property type="match status" value="1"/>
</dbReference>
<dbReference type="PANTHER" id="PTHR47926:SF350">
    <property type="entry name" value="(WILD MALAYSIAN BANANA) HYPOTHETICAL PROTEIN"/>
    <property type="match status" value="1"/>
</dbReference>
<gene>
    <name evidence="4" type="ORF">EZV62_012058</name>
</gene>
<dbReference type="SUPFAM" id="SSF48371">
    <property type="entry name" value="ARM repeat"/>
    <property type="match status" value="1"/>
</dbReference>
<evidence type="ECO:0000313" key="4">
    <source>
        <dbReference type="EMBL" id="TXG65064.1"/>
    </source>
</evidence>
<evidence type="ECO:0000256" key="3">
    <source>
        <dbReference type="SAM" id="MobiDB-lite"/>
    </source>
</evidence>
<dbReference type="NCBIfam" id="TIGR00756">
    <property type="entry name" value="PPR"/>
    <property type="match status" value="5"/>
</dbReference>
<accession>A0A5C7I7E0</accession>
<dbReference type="Pfam" id="PF20431">
    <property type="entry name" value="E_motif"/>
    <property type="match status" value="1"/>
</dbReference>
<reference evidence="5" key="1">
    <citation type="journal article" date="2019" name="Gigascience">
        <title>De novo genome assembly of the endangered Acer yangbiense, a plant species with extremely small populations endemic to Yunnan Province, China.</title>
        <authorList>
            <person name="Yang J."/>
            <person name="Wariss H.M."/>
            <person name="Tao L."/>
            <person name="Zhang R."/>
            <person name="Yun Q."/>
            <person name="Hollingsworth P."/>
            <person name="Dao Z."/>
            <person name="Luo G."/>
            <person name="Guo H."/>
            <person name="Ma Y."/>
            <person name="Sun W."/>
        </authorList>
    </citation>
    <scope>NUCLEOTIDE SEQUENCE [LARGE SCALE GENOMIC DNA]</scope>
    <source>
        <strain evidence="5">cv. Malutang</strain>
    </source>
</reference>
<dbReference type="AlphaFoldDB" id="A0A5C7I7E0"/>
<dbReference type="GO" id="GO:0009451">
    <property type="term" value="P:RNA modification"/>
    <property type="evidence" value="ECO:0007669"/>
    <property type="project" value="InterPro"/>
</dbReference>
<keyword evidence="5" id="KW-1185">Reference proteome</keyword>
<dbReference type="InterPro" id="IPR002885">
    <property type="entry name" value="PPR_rpt"/>
</dbReference>
<dbReference type="InterPro" id="IPR046848">
    <property type="entry name" value="E_motif"/>
</dbReference>
<feature type="region of interest" description="Disordered" evidence="3">
    <location>
        <begin position="765"/>
        <end position="785"/>
    </location>
</feature>
<dbReference type="OrthoDB" id="1675999at2759"/>
<feature type="repeat" description="PPR" evidence="2">
    <location>
        <begin position="77"/>
        <end position="111"/>
    </location>
</feature>
<dbReference type="PROSITE" id="PS51375">
    <property type="entry name" value="PPR"/>
    <property type="match status" value="3"/>
</dbReference>
<dbReference type="Pfam" id="PF13041">
    <property type="entry name" value="PPR_2"/>
    <property type="match status" value="2"/>
</dbReference>
<dbReference type="Proteomes" id="UP000323000">
    <property type="component" value="Chromosome 4"/>
</dbReference>
<dbReference type="InterPro" id="IPR016024">
    <property type="entry name" value="ARM-type_fold"/>
</dbReference>
<organism evidence="4 5">
    <name type="scientific">Acer yangbiense</name>
    <dbReference type="NCBI Taxonomy" id="1000413"/>
    <lineage>
        <taxon>Eukaryota</taxon>
        <taxon>Viridiplantae</taxon>
        <taxon>Streptophyta</taxon>
        <taxon>Embryophyta</taxon>
        <taxon>Tracheophyta</taxon>
        <taxon>Spermatophyta</taxon>
        <taxon>Magnoliopsida</taxon>
        <taxon>eudicotyledons</taxon>
        <taxon>Gunneridae</taxon>
        <taxon>Pentapetalae</taxon>
        <taxon>rosids</taxon>
        <taxon>malvids</taxon>
        <taxon>Sapindales</taxon>
        <taxon>Sapindaceae</taxon>
        <taxon>Hippocastanoideae</taxon>
        <taxon>Acereae</taxon>
        <taxon>Acer</taxon>
    </lineage>
</organism>
<dbReference type="Pfam" id="PF01535">
    <property type="entry name" value="PPR"/>
    <property type="match status" value="2"/>
</dbReference>
<name>A0A5C7I7E0_9ROSI</name>
<evidence type="ECO:0000256" key="1">
    <source>
        <dbReference type="ARBA" id="ARBA00022737"/>
    </source>
</evidence>
<evidence type="ECO:0000313" key="5">
    <source>
        <dbReference type="Proteomes" id="UP000323000"/>
    </source>
</evidence>
<comment type="caution">
    <text evidence="4">The sequence shown here is derived from an EMBL/GenBank/DDBJ whole genome shotgun (WGS) entry which is preliminary data.</text>
</comment>
<dbReference type="PANTHER" id="PTHR47926">
    <property type="entry name" value="PENTATRICOPEPTIDE REPEAT-CONTAINING PROTEIN"/>
    <property type="match status" value="1"/>
</dbReference>
<proteinExistence type="predicted"/>
<feature type="repeat" description="PPR" evidence="2">
    <location>
        <begin position="309"/>
        <end position="343"/>
    </location>
</feature>